<feature type="domain" description="Nitroreductase" evidence="3">
    <location>
        <begin position="8"/>
        <end position="73"/>
    </location>
</feature>
<sequence length="106" mass="12171">MNDIILNILERRSIRQYEDKAVSKETMAEILNAGAWAPSAMNRQTWRLTGIIDPEKVQKLAAAVKKRWERPSRRIIPFTTRPPLLLPAIPGVTRTAWRTAPALWKI</sequence>
<accession>A0A412AY38</accession>
<evidence type="ECO:0000256" key="1">
    <source>
        <dbReference type="ARBA" id="ARBA00007118"/>
    </source>
</evidence>
<evidence type="ECO:0000313" key="4">
    <source>
        <dbReference type="EMBL" id="RGQ41530.1"/>
    </source>
</evidence>
<organism evidence="4 5">
    <name type="scientific">[Clostridium] leptum</name>
    <dbReference type="NCBI Taxonomy" id="1535"/>
    <lineage>
        <taxon>Bacteria</taxon>
        <taxon>Bacillati</taxon>
        <taxon>Bacillota</taxon>
        <taxon>Clostridia</taxon>
        <taxon>Eubacteriales</taxon>
        <taxon>Oscillospiraceae</taxon>
        <taxon>Oscillospiraceae incertae sedis</taxon>
    </lineage>
</organism>
<dbReference type="Proteomes" id="UP000284751">
    <property type="component" value="Unassembled WGS sequence"/>
</dbReference>
<evidence type="ECO:0000256" key="2">
    <source>
        <dbReference type="ARBA" id="ARBA00023002"/>
    </source>
</evidence>
<gene>
    <name evidence="4" type="ORF">DWY99_05820</name>
</gene>
<dbReference type="Pfam" id="PF00881">
    <property type="entry name" value="Nitroreductase"/>
    <property type="match status" value="1"/>
</dbReference>
<name>A0A412AY38_9FIRM</name>
<evidence type="ECO:0000313" key="5">
    <source>
        <dbReference type="Proteomes" id="UP000284751"/>
    </source>
</evidence>
<dbReference type="EMBL" id="QRTC01000017">
    <property type="protein sequence ID" value="RGQ41530.1"/>
    <property type="molecule type" value="Genomic_DNA"/>
</dbReference>
<proteinExistence type="inferred from homology"/>
<dbReference type="PANTHER" id="PTHR43673">
    <property type="entry name" value="NAD(P)H NITROREDUCTASE YDGI-RELATED"/>
    <property type="match status" value="1"/>
</dbReference>
<reference evidence="4 5" key="1">
    <citation type="submission" date="2018-08" db="EMBL/GenBank/DDBJ databases">
        <title>A genome reference for cultivated species of the human gut microbiota.</title>
        <authorList>
            <person name="Zou Y."/>
            <person name="Xue W."/>
            <person name="Luo G."/>
        </authorList>
    </citation>
    <scope>NUCLEOTIDE SEQUENCE [LARGE SCALE GENOMIC DNA]</scope>
    <source>
        <strain evidence="4 5">AF28-26</strain>
    </source>
</reference>
<comment type="caution">
    <text evidence="4">The sequence shown here is derived from an EMBL/GenBank/DDBJ whole genome shotgun (WGS) entry which is preliminary data.</text>
</comment>
<dbReference type="AlphaFoldDB" id="A0A412AY38"/>
<dbReference type="CDD" id="cd02062">
    <property type="entry name" value="Nitro_FMN_reductase"/>
    <property type="match status" value="1"/>
</dbReference>
<protein>
    <recommendedName>
        <fullName evidence="3">Nitroreductase domain-containing protein</fullName>
    </recommendedName>
</protein>
<dbReference type="InterPro" id="IPR029479">
    <property type="entry name" value="Nitroreductase"/>
</dbReference>
<dbReference type="InterPro" id="IPR000415">
    <property type="entry name" value="Nitroreductase-like"/>
</dbReference>
<comment type="similarity">
    <text evidence="1">Belongs to the nitroreductase family.</text>
</comment>
<dbReference type="GO" id="GO:0016491">
    <property type="term" value="F:oxidoreductase activity"/>
    <property type="evidence" value="ECO:0007669"/>
    <property type="project" value="UniProtKB-KW"/>
</dbReference>
<evidence type="ECO:0000259" key="3">
    <source>
        <dbReference type="Pfam" id="PF00881"/>
    </source>
</evidence>
<keyword evidence="2" id="KW-0560">Oxidoreductase</keyword>
<dbReference type="SUPFAM" id="SSF55469">
    <property type="entry name" value="FMN-dependent nitroreductase-like"/>
    <property type="match status" value="1"/>
</dbReference>
<dbReference type="Gene3D" id="3.40.109.10">
    <property type="entry name" value="NADH Oxidase"/>
    <property type="match status" value="1"/>
</dbReference>
<dbReference type="PANTHER" id="PTHR43673:SF10">
    <property type="entry name" value="NADH DEHYDROGENASE_NAD(P)H NITROREDUCTASE XCC3605-RELATED"/>
    <property type="match status" value="1"/>
</dbReference>